<reference evidence="1" key="2">
    <citation type="submission" date="2020-08" db="EMBL/GenBank/DDBJ databases">
        <authorList>
            <person name="Chen M."/>
            <person name="Teng W."/>
            <person name="Zhao L."/>
            <person name="Hu C."/>
            <person name="Zhou Y."/>
            <person name="Han B."/>
            <person name="Song L."/>
            <person name="Shu W."/>
        </authorList>
    </citation>
    <scope>NUCLEOTIDE SEQUENCE</scope>
    <source>
        <strain evidence="1">FACHB-1375</strain>
    </source>
</reference>
<accession>A0A926VJS6</accession>
<keyword evidence="2" id="KW-1185">Reference proteome</keyword>
<dbReference type="Proteomes" id="UP000641646">
    <property type="component" value="Unassembled WGS sequence"/>
</dbReference>
<evidence type="ECO:0000313" key="2">
    <source>
        <dbReference type="Proteomes" id="UP000641646"/>
    </source>
</evidence>
<reference evidence="1" key="1">
    <citation type="journal article" date="2015" name="ISME J.">
        <title>Draft Genome Sequence of Streptomyces incarnatus NRRL8089, which Produces the Nucleoside Antibiotic Sinefungin.</title>
        <authorList>
            <person name="Oshima K."/>
            <person name="Hattori M."/>
            <person name="Shimizu H."/>
            <person name="Fukuda K."/>
            <person name="Nemoto M."/>
            <person name="Inagaki K."/>
            <person name="Tamura T."/>
        </authorList>
    </citation>
    <scope>NUCLEOTIDE SEQUENCE</scope>
    <source>
        <strain evidence="1">FACHB-1375</strain>
    </source>
</reference>
<sequence>MYAKAHWHPISIESLTGQIMVSGQMTRTDRYQIRSALLTDSLSESEQILINRLLYGIRHGLLRVVD</sequence>
<evidence type="ECO:0000313" key="1">
    <source>
        <dbReference type="EMBL" id="MBD2185177.1"/>
    </source>
</evidence>
<organism evidence="1 2">
    <name type="scientific">Aerosakkonema funiforme FACHB-1375</name>
    <dbReference type="NCBI Taxonomy" id="2949571"/>
    <lineage>
        <taxon>Bacteria</taxon>
        <taxon>Bacillati</taxon>
        <taxon>Cyanobacteriota</taxon>
        <taxon>Cyanophyceae</taxon>
        <taxon>Oscillatoriophycideae</taxon>
        <taxon>Aerosakkonematales</taxon>
        <taxon>Aerosakkonemataceae</taxon>
        <taxon>Aerosakkonema</taxon>
    </lineage>
</organism>
<protein>
    <submittedName>
        <fullName evidence="1">Uncharacterized protein</fullName>
    </submittedName>
</protein>
<gene>
    <name evidence="1" type="ORF">H6G03_29580</name>
</gene>
<dbReference type="AlphaFoldDB" id="A0A926VJS6"/>
<comment type="caution">
    <text evidence="1">The sequence shown here is derived from an EMBL/GenBank/DDBJ whole genome shotgun (WGS) entry which is preliminary data.</text>
</comment>
<dbReference type="EMBL" id="JACJPW010000110">
    <property type="protein sequence ID" value="MBD2185177.1"/>
    <property type="molecule type" value="Genomic_DNA"/>
</dbReference>
<name>A0A926VJS6_9CYAN</name>
<proteinExistence type="predicted"/>